<feature type="transmembrane region" description="Helical" evidence="10">
    <location>
        <begin position="126"/>
        <end position="145"/>
    </location>
</feature>
<evidence type="ECO:0000256" key="3">
    <source>
        <dbReference type="ARBA" id="ARBA00022448"/>
    </source>
</evidence>
<dbReference type="InterPro" id="IPR044712">
    <property type="entry name" value="SLC25A32-like"/>
</dbReference>
<evidence type="ECO:0000313" key="12">
    <source>
        <dbReference type="Proteomes" id="UP001218218"/>
    </source>
</evidence>
<comment type="subcellular location">
    <subcellularLocation>
        <location evidence="1">Membrane</location>
        <topology evidence="1">Multi-pass membrane protein</topology>
    </subcellularLocation>
</comment>
<feature type="transmembrane region" description="Helical" evidence="10">
    <location>
        <begin position="185"/>
        <end position="209"/>
    </location>
</feature>
<reference evidence="11" key="1">
    <citation type="submission" date="2023-03" db="EMBL/GenBank/DDBJ databases">
        <title>Massive genome expansion in bonnet fungi (Mycena s.s.) driven by repeated elements and novel gene families across ecological guilds.</title>
        <authorList>
            <consortium name="Lawrence Berkeley National Laboratory"/>
            <person name="Harder C.B."/>
            <person name="Miyauchi S."/>
            <person name="Viragh M."/>
            <person name="Kuo A."/>
            <person name="Thoen E."/>
            <person name="Andreopoulos B."/>
            <person name="Lu D."/>
            <person name="Skrede I."/>
            <person name="Drula E."/>
            <person name="Henrissat B."/>
            <person name="Morin E."/>
            <person name="Kohler A."/>
            <person name="Barry K."/>
            <person name="LaButti K."/>
            <person name="Morin E."/>
            <person name="Salamov A."/>
            <person name="Lipzen A."/>
            <person name="Mereny Z."/>
            <person name="Hegedus B."/>
            <person name="Baldrian P."/>
            <person name="Stursova M."/>
            <person name="Weitz H."/>
            <person name="Taylor A."/>
            <person name="Grigoriev I.V."/>
            <person name="Nagy L.G."/>
            <person name="Martin F."/>
            <person name="Kauserud H."/>
        </authorList>
    </citation>
    <scope>NUCLEOTIDE SEQUENCE</scope>
    <source>
        <strain evidence="11">CBHHK002</strain>
    </source>
</reference>
<gene>
    <name evidence="11" type="ORF">DFH08DRAFT_862932</name>
</gene>
<keyword evidence="6 10" id="KW-1133">Transmembrane helix</keyword>
<organism evidence="11 12">
    <name type="scientific">Mycena albidolilacea</name>
    <dbReference type="NCBI Taxonomy" id="1033008"/>
    <lineage>
        <taxon>Eukaryota</taxon>
        <taxon>Fungi</taxon>
        <taxon>Dikarya</taxon>
        <taxon>Basidiomycota</taxon>
        <taxon>Agaricomycotina</taxon>
        <taxon>Agaricomycetes</taxon>
        <taxon>Agaricomycetidae</taxon>
        <taxon>Agaricales</taxon>
        <taxon>Marasmiineae</taxon>
        <taxon>Mycenaceae</taxon>
        <taxon>Mycena</taxon>
    </lineage>
</organism>
<keyword evidence="12" id="KW-1185">Reference proteome</keyword>
<evidence type="ECO:0000256" key="1">
    <source>
        <dbReference type="ARBA" id="ARBA00004141"/>
    </source>
</evidence>
<evidence type="ECO:0000256" key="9">
    <source>
        <dbReference type="RuleBase" id="RU000488"/>
    </source>
</evidence>
<evidence type="ECO:0000256" key="10">
    <source>
        <dbReference type="SAM" id="Phobius"/>
    </source>
</evidence>
<evidence type="ECO:0000256" key="7">
    <source>
        <dbReference type="ARBA" id="ARBA00023136"/>
    </source>
</evidence>
<feature type="repeat" description="Solcar" evidence="8">
    <location>
        <begin position="218"/>
        <end position="323"/>
    </location>
</feature>
<dbReference type="PROSITE" id="PS50920">
    <property type="entry name" value="SOLCAR"/>
    <property type="match status" value="1"/>
</dbReference>
<dbReference type="Gene3D" id="1.50.40.10">
    <property type="entry name" value="Mitochondrial carrier domain"/>
    <property type="match status" value="1"/>
</dbReference>
<dbReference type="SUPFAM" id="SSF103506">
    <property type="entry name" value="Mitochondrial carrier"/>
    <property type="match status" value="1"/>
</dbReference>
<dbReference type="Pfam" id="PF00153">
    <property type="entry name" value="Mito_carr"/>
    <property type="match status" value="1"/>
</dbReference>
<evidence type="ECO:0000256" key="4">
    <source>
        <dbReference type="ARBA" id="ARBA00022692"/>
    </source>
</evidence>
<comment type="caution">
    <text evidence="11">The sequence shown here is derived from an EMBL/GenBank/DDBJ whole genome shotgun (WGS) entry which is preliminary data.</text>
</comment>
<sequence>MLDLLMWPLYLVFIVSATILPTALIFGITMPFVGVLVRYRAEYTPIRGVGLPGEDGGDLRSETYSYFGMMKRVHRVQGWPGLYKGIMPSIIATLFTILVISPVAMFLAIGHQVLPSGRIVLPAQSSIVLLILNFGLSLVPAILLIPMQIITNRTITTPHKLSAFAPKAALQVLLSPAERASPLRLYAVPGVALSEILQALVAPFLSMLLQFVPGIYLSHRLPVLLAALPIIALATALLTPLQVLGTRLTLQRLDDKAPDTAADAAPPAYEEVVELRTAEHAPYTSLLDCGRQVVREEGWRTLFRAWWVTPLTILLSTGMAMAQ</sequence>
<dbReference type="GO" id="GO:0006862">
    <property type="term" value="P:nucleotide transport"/>
    <property type="evidence" value="ECO:0007669"/>
    <property type="project" value="InterPro"/>
</dbReference>
<comment type="similarity">
    <text evidence="2 9">Belongs to the mitochondrial carrier (TC 2.A.29) family.</text>
</comment>
<evidence type="ECO:0000256" key="5">
    <source>
        <dbReference type="ARBA" id="ARBA00022737"/>
    </source>
</evidence>
<accession>A0AAD7A4Z9</accession>
<feature type="transmembrane region" description="Helical" evidence="10">
    <location>
        <begin position="90"/>
        <end position="114"/>
    </location>
</feature>
<evidence type="ECO:0000313" key="11">
    <source>
        <dbReference type="EMBL" id="KAJ7349669.1"/>
    </source>
</evidence>
<keyword evidence="3 9" id="KW-0813">Transport</keyword>
<evidence type="ECO:0000256" key="8">
    <source>
        <dbReference type="PROSITE-ProRule" id="PRU00282"/>
    </source>
</evidence>
<dbReference type="PANTHER" id="PTHR45683">
    <property type="entry name" value="MITOCHONDRIAL NICOTINAMIDE ADENINE DINUCLEOTIDE TRANSPORTER 1-RELATED-RELATED"/>
    <property type="match status" value="1"/>
</dbReference>
<feature type="transmembrane region" description="Helical" evidence="10">
    <location>
        <begin position="12"/>
        <end position="37"/>
    </location>
</feature>
<proteinExistence type="inferred from homology"/>
<name>A0AAD7A4Z9_9AGAR</name>
<keyword evidence="7 8" id="KW-0472">Membrane</keyword>
<dbReference type="InterPro" id="IPR018108">
    <property type="entry name" value="MCP_transmembrane"/>
</dbReference>
<dbReference type="GO" id="GO:0016020">
    <property type="term" value="C:membrane"/>
    <property type="evidence" value="ECO:0007669"/>
    <property type="project" value="UniProtKB-SubCell"/>
</dbReference>
<dbReference type="EMBL" id="JARIHO010000015">
    <property type="protein sequence ID" value="KAJ7349669.1"/>
    <property type="molecule type" value="Genomic_DNA"/>
</dbReference>
<feature type="transmembrane region" description="Helical" evidence="10">
    <location>
        <begin position="221"/>
        <end position="244"/>
    </location>
</feature>
<dbReference type="AlphaFoldDB" id="A0AAD7A4Z9"/>
<evidence type="ECO:0000256" key="6">
    <source>
        <dbReference type="ARBA" id="ARBA00022989"/>
    </source>
</evidence>
<dbReference type="GO" id="GO:0055085">
    <property type="term" value="P:transmembrane transport"/>
    <property type="evidence" value="ECO:0007669"/>
    <property type="project" value="InterPro"/>
</dbReference>
<dbReference type="Proteomes" id="UP001218218">
    <property type="component" value="Unassembled WGS sequence"/>
</dbReference>
<dbReference type="InterPro" id="IPR023395">
    <property type="entry name" value="MCP_dom_sf"/>
</dbReference>
<evidence type="ECO:0000256" key="2">
    <source>
        <dbReference type="ARBA" id="ARBA00006375"/>
    </source>
</evidence>
<keyword evidence="5" id="KW-0677">Repeat</keyword>
<keyword evidence="4 8" id="KW-0812">Transmembrane</keyword>
<protein>
    <submittedName>
        <fullName evidence="11">Mitochondrial carrier</fullName>
    </submittedName>
</protein>